<gene>
    <name evidence="1" type="ORF">RUMCAL_03312</name>
</gene>
<accession>U2K5F7</accession>
<proteinExistence type="predicted"/>
<evidence type="ECO:0000313" key="1">
    <source>
        <dbReference type="EMBL" id="ERJ87497.1"/>
    </source>
</evidence>
<reference evidence="1 2" key="1">
    <citation type="submission" date="2013-07" db="EMBL/GenBank/DDBJ databases">
        <authorList>
            <person name="Weinstock G."/>
            <person name="Sodergren E."/>
            <person name="Wylie T."/>
            <person name="Fulton L."/>
            <person name="Fulton R."/>
            <person name="Fronick C."/>
            <person name="O'Laughlin M."/>
            <person name="Godfrey J."/>
            <person name="Miner T."/>
            <person name="Herter B."/>
            <person name="Appelbaum E."/>
            <person name="Cordes M."/>
            <person name="Lek S."/>
            <person name="Wollam A."/>
            <person name="Pepin K.H."/>
            <person name="Palsikar V.B."/>
            <person name="Mitreva M."/>
            <person name="Wilson R.K."/>
        </authorList>
    </citation>
    <scope>NUCLEOTIDE SEQUENCE [LARGE SCALE GENOMIC DNA]</scope>
    <source>
        <strain evidence="1 2">ATCC 27760</strain>
    </source>
</reference>
<dbReference type="PANTHER" id="PTHR40080:SF1">
    <property type="entry name" value="TRPR-LIKE PROTEIN YERC_YECD"/>
    <property type="match status" value="1"/>
</dbReference>
<dbReference type="SUPFAM" id="SSF48295">
    <property type="entry name" value="TrpR-like"/>
    <property type="match status" value="1"/>
</dbReference>
<dbReference type="InterPro" id="IPR038116">
    <property type="entry name" value="TrpR-like_sf"/>
</dbReference>
<dbReference type="STRING" id="411473.RUMCAL_03312"/>
<organism evidence="1 2">
    <name type="scientific">Ruminococcus callidus ATCC 27760</name>
    <dbReference type="NCBI Taxonomy" id="411473"/>
    <lineage>
        <taxon>Bacteria</taxon>
        <taxon>Bacillati</taxon>
        <taxon>Bacillota</taxon>
        <taxon>Clostridia</taxon>
        <taxon>Eubacteriales</taxon>
        <taxon>Oscillospiraceae</taxon>
        <taxon>Ruminococcus</taxon>
    </lineage>
</organism>
<dbReference type="Pfam" id="PF01371">
    <property type="entry name" value="Trp_repressor"/>
    <property type="match status" value="1"/>
</dbReference>
<comment type="caution">
    <text evidence="1">The sequence shown here is derived from an EMBL/GenBank/DDBJ whole genome shotgun (WGS) entry which is preliminary data.</text>
</comment>
<dbReference type="GO" id="GO:0003700">
    <property type="term" value="F:DNA-binding transcription factor activity"/>
    <property type="evidence" value="ECO:0007669"/>
    <property type="project" value="InterPro"/>
</dbReference>
<dbReference type="NCBIfam" id="TIGR02531">
    <property type="entry name" value="yecD_yerC"/>
    <property type="match status" value="1"/>
</dbReference>
<dbReference type="eggNOG" id="COG4496">
    <property type="taxonomic scope" value="Bacteria"/>
</dbReference>
<dbReference type="EMBL" id="AWVF01000442">
    <property type="protein sequence ID" value="ERJ87497.1"/>
    <property type="molecule type" value="Genomic_DNA"/>
</dbReference>
<protein>
    <submittedName>
        <fullName evidence="1">TrpR family protein YerC/YecD</fullName>
    </submittedName>
</protein>
<dbReference type="PANTHER" id="PTHR40080">
    <property type="entry name" value="LMO1763 PROTEIN"/>
    <property type="match status" value="1"/>
</dbReference>
<dbReference type="InterPro" id="IPR010921">
    <property type="entry name" value="Trp_repressor/repl_initiator"/>
</dbReference>
<dbReference type="AlphaFoldDB" id="U2K5F7"/>
<sequence length="178" mass="20430">MPRFPQNNAAAAFFPFSIRQKRGAVSGGFAEIQTNFLCSIYIIRLIWYNGIIVCAHKNTEQAFMYTRSSDFEERKLKMKKERQNADQEALFEAILTLRSPEECYAFFKDLCTYQELNAMAQRLQVAKMLHSGHVFHEIVEETGASTATISRVNRAIKDGCDGYQIIFDRTESPEPPKE</sequence>
<dbReference type="GO" id="GO:0043565">
    <property type="term" value="F:sequence-specific DNA binding"/>
    <property type="evidence" value="ECO:0007669"/>
    <property type="project" value="InterPro"/>
</dbReference>
<dbReference type="PATRIC" id="fig|411473.3.peg.2778"/>
<dbReference type="Proteomes" id="UP000016662">
    <property type="component" value="Unassembled WGS sequence"/>
</dbReference>
<dbReference type="Gene3D" id="1.10.1270.10">
    <property type="entry name" value="TrpR-like"/>
    <property type="match status" value="1"/>
</dbReference>
<dbReference type="HOGENOM" id="CLU_1509525_0_0_9"/>
<dbReference type="InterPro" id="IPR013368">
    <property type="entry name" value="YecD_YerC"/>
</dbReference>
<keyword evidence="2" id="KW-1185">Reference proteome</keyword>
<dbReference type="InterPro" id="IPR000831">
    <property type="entry name" value="Trp_repress"/>
</dbReference>
<evidence type="ECO:0000313" key="2">
    <source>
        <dbReference type="Proteomes" id="UP000016662"/>
    </source>
</evidence>
<name>U2K5F7_9FIRM</name>